<dbReference type="PANTHER" id="PTHR38011">
    <property type="entry name" value="DIHYDROFOLATE REDUCTASE FAMILY PROTEIN (AFU_ORTHOLOGUE AFUA_8G06820)"/>
    <property type="match status" value="1"/>
</dbReference>
<dbReference type="InterPro" id="IPR050765">
    <property type="entry name" value="Riboflavin_Biosynth_HTPR"/>
</dbReference>
<dbReference type="InterPro" id="IPR024072">
    <property type="entry name" value="DHFR-like_dom_sf"/>
</dbReference>
<name>A0A4S8NDK8_9ACTN</name>
<sequence length="190" mass="20372">MPLLTYYIGVTLDGFIAGPADEVDFFGLSEDFVAFLAEEHADLQPSHVRAALGVAEAPLRSHDTVVMGRRTFEPALEAGIANPYAHLRTVVISGSLPAASGPVEIVAESPLDVVRRLKATDSPYDVYLAGGGCLAGAVSSEIDRLVVKKYPIVAGRGVPMLDRPFAPETFRLEDVRTFDNGCAVLDYVRP</sequence>
<reference evidence="1 2" key="1">
    <citation type="journal article" date="2009" name="Int. J. Syst. Evol. Microbiol.">
        <title>Nocardioides caeni sp. nov., isolated from wastewater.</title>
        <authorList>
            <person name="Yoon J.H."/>
            <person name="Kang S.J."/>
            <person name="Park S."/>
            <person name="Kim W."/>
            <person name="Oh T.K."/>
        </authorList>
    </citation>
    <scope>NUCLEOTIDE SEQUENCE [LARGE SCALE GENOMIC DNA]</scope>
    <source>
        <strain evidence="1 2">DSM 23134</strain>
    </source>
</reference>
<dbReference type="Gene3D" id="3.40.430.10">
    <property type="entry name" value="Dihydrofolate Reductase, subunit A"/>
    <property type="match status" value="1"/>
</dbReference>
<accession>A0A4S8NDK8</accession>
<dbReference type="Proteomes" id="UP000307087">
    <property type="component" value="Unassembled WGS sequence"/>
</dbReference>
<gene>
    <name evidence="1" type="ORF">E9934_08210</name>
</gene>
<keyword evidence="2" id="KW-1185">Reference proteome</keyword>
<dbReference type="SUPFAM" id="SSF53597">
    <property type="entry name" value="Dihydrofolate reductase-like"/>
    <property type="match status" value="1"/>
</dbReference>
<comment type="caution">
    <text evidence="1">The sequence shown here is derived from an EMBL/GenBank/DDBJ whole genome shotgun (WGS) entry which is preliminary data.</text>
</comment>
<proteinExistence type="predicted"/>
<dbReference type="OrthoDB" id="3471498at2"/>
<dbReference type="EMBL" id="STGW01000004">
    <property type="protein sequence ID" value="THV14637.1"/>
    <property type="molecule type" value="Genomic_DNA"/>
</dbReference>
<evidence type="ECO:0000313" key="1">
    <source>
        <dbReference type="EMBL" id="THV14637.1"/>
    </source>
</evidence>
<protein>
    <submittedName>
        <fullName evidence="1">Dihydrofolate reductase</fullName>
    </submittedName>
</protein>
<dbReference type="AlphaFoldDB" id="A0A4S8NDK8"/>
<organism evidence="1 2">
    <name type="scientific">Nocardioides caeni</name>
    <dbReference type="NCBI Taxonomy" id="574700"/>
    <lineage>
        <taxon>Bacteria</taxon>
        <taxon>Bacillati</taxon>
        <taxon>Actinomycetota</taxon>
        <taxon>Actinomycetes</taxon>
        <taxon>Propionibacteriales</taxon>
        <taxon>Nocardioidaceae</taxon>
        <taxon>Nocardioides</taxon>
    </lineage>
</organism>
<dbReference type="RefSeq" id="WP_136562400.1">
    <property type="nucleotide sequence ID" value="NZ_BAABLS010000003.1"/>
</dbReference>
<evidence type="ECO:0000313" key="2">
    <source>
        <dbReference type="Proteomes" id="UP000307087"/>
    </source>
</evidence>
<dbReference type="PANTHER" id="PTHR38011:SF11">
    <property type="entry name" value="2,5-DIAMINO-6-RIBOSYLAMINO-4(3H)-PYRIMIDINONE 5'-PHOSPHATE REDUCTASE"/>
    <property type="match status" value="1"/>
</dbReference>